<dbReference type="Gene3D" id="3.90.215.10">
    <property type="entry name" value="Gamma Fibrinogen, chain A, domain 1"/>
    <property type="match status" value="1"/>
</dbReference>
<evidence type="ECO:0000313" key="3">
    <source>
        <dbReference type="EMBL" id="VDI18391.1"/>
    </source>
</evidence>
<organism evidence="3 4">
    <name type="scientific">Mytilus galloprovincialis</name>
    <name type="common">Mediterranean mussel</name>
    <dbReference type="NCBI Taxonomy" id="29158"/>
    <lineage>
        <taxon>Eukaryota</taxon>
        <taxon>Metazoa</taxon>
        <taxon>Spiralia</taxon>
        <taxon>Lophotrochozoa</taxon>
        <taxon>Mollusca</taxon>
        <taxon>Bivalvia</taxon>
        <taxon>Autobranchia</taxon>
        <taxon>Pteriomorphia</taxon>
        <taxon>Mytilida</taxon>
        <taxon>Mytiloidea</taxon>
        <taxon>Mytilidae</taxon>
        <taxon>Mytilinae</taxon>
        <taxon>Mytilus</taxon>
    </lineage>
</organism>
<dbReference type="InterPro" id="IPR036056">
    <property type="entry name" value="Fibrinogen-like_C"/>
</dbReference>
<sequence length="246" mass="27674">MEHVVCDGWLKTDGYGQTCASCTGVEVADECQHHIKCDANEVCSMHHYITESGASLFDYGCAFPQACLQSFGLIFGRRSDGHHVKCTVCCNGTKVCNEDLTCQRYPHRNDLIHQITSNGDHSLQFIMTDYEDVTKYAKYQSFSISNETSDYKLSVGNFSGNAGDSFTGHSGYKFTTKDRDNDLYSGNCATLYIGAWWYSSCHSSNLNGKYYHVSNSSYAKGIDWVTWHGHYYSLKATTMMIRKNTK</sequence>
<feature type="domain" description="Fibrinogen C-terminal" evidence="2">
    <location>
        <begin position="22"/>
        <end position="245"/>
    </location>
</feature>
<evidence type="ECO:0000313" key="4">
    <source>
        <dbReference type="Proteomes" id="UP000596742"/>
    </source>
</evidence>
<dbReference type="Proteomes" id="UP000596742">
    <property type="component" value="Unassembled WGS sequence"/>
</dbReference>
<evidence type="ECO:0000259" key="2">
    <source>
        <dbReference type="PROSITE" id="PS51406"/>
    </source>
</evidence>
<dbReference type="PROSITE" id="PS00514">
    <property type="entry name" value="FIBRINOGEN_C_1"/>
    <property type="match status" value="1"/>
</dbReference>
<dbReference type="InterPro" id="IPR014716">
    <property type="entry name" value="Fibrinogen_a/b/g_C_1"/>
</dbReference>
<gene>
    <name evidence="3" type="ORF">MGAL_10B053822</name>
</gene>
<comment type="caution">
    <text evidence="3">The sequence shown here is derived from an EMBL/GenBank/DDBJ whole genome shotgun (WGS) entry which is preliminary data.</text>
</comment>
<dbReference type="InterPro" id="IPR002181">
    <property type="entry name" value="Fibrinogen_a/b/g_C_dom"/>
</dbReference>
<dbReference type="SUPFAM" id="SSF56496">
    <property type="entry name" value="Fibrinogen C-terminal domain-like"/>
    <property type="match status" value="1"/>
</dbReference>
<dbReference type="InterPro" id="IPR020837">
    <property type="entry name" value="Fibrinogen_CS"/>
</dbReference>
<reference evidence="3" key="1">
    <citation type="submission" date="2018-11" db="EMBL/GenBank/DDBJ databases">
        <authorList>
            <person name="Alioto T."/>
            <person name="Alioto T."/>
        </authorList>
    </citation>
    <scope>NUCLEOTIDE SEQUENCE</scope>
</reference>
<dbReference type="OrthoDB" id="6038888at2759"/>
<keyword evidence="1" id="KW-1015">Disulfide bond</keyword>
<keyword evidence="4" id="KW-1185">Reference proteome</keyword>
<dbReference type="EMBL" id="UYJE01003333">
    <property type="protein sequence ID" value="VDI18391.1"/>
    <property type="molecule type" value="Genomic_DNA"/>
</dbReference>
<dbReference type="InterPro" id="IPR050373">
    <property type="entry name" value="Fibrinogen_C-term_domain"/>
</dbReference>
<name>A0A8B6DGR8_MYTGA</name>
<dbReference type="AlphaFoldDB" id="A0A8B6DGR8"/>
<accession>A0A8B6DGR8</accession>
<dbReference type="PANTHER" id="PTHR19143">
    <property type="entry name" value="FIBRINOGEN/TENASCIN/ANGIOPOEITIN"/>
    <property type="match status" value="1"/>
</dbReference>
<dbReference type="Pfam" id="PF00147">
    <property type="entry name" value="Fibrinogen_C"/>
    <property type="match status" value="1"/>
</dbReference>
<evidence type="ECO:0000256" key="1">
    <source>
        <dbReference type="ARBA" id="ARBA00023157"/>
    </source>
</evidence>
<proteinExistence type="predicted"/>
<dbReference type="SMART" id="SM00186">
    <property type="entry name" value="FBG"/>
    <property type="match status" value="1"/>
</dbReference>
<protein>
    <recommendedName>
        <fullName evidence="2">Fibrinogen C-terminal domain-containing protein</fullName>
    </recommendedName>
</protein>
<dbReference type="PROSITE" id="PS51406">
    <property type="entry name" value="FIBRINOGEN_C_2"/>
    <property type="match status" value="1"/>
</dbReference>
<dbReference type="GO" id="GO:0005615">
    <property type="term" value="C:extracellular space"/>
    <property type="evidence" value="ECO:0007669"/>
    <property type="project" value="TreeGrafter"/>
</dbReference>